<dbReference type="PANTHER" id="PTHR38011:SF12">
    <property type="entry name" value="BIFUNCTIONAL DEAMINASE-REDUCTASE DOMAIN PROTEIN"/>
    <property type="match status" value="1"/>
</dbReference>
<name>A0ABS3SAB5_9ACTN</name>
<dbReference type="PANTHER" id="PTHR38011">
    <property type="entry name" value="DIHYDROFOLATE REDUCTASE FAMILY PROTEIN (AFU_ORTHOLOGUE AFUA_8G06820)"/>
    <property type="match status" value="1"/>
</dbReference>
<dbReference type="EMBL" id="JAGEPF010000052">
    <property type="protein sequence ID" value="MBO2465816.1"/>
    <property type="molecule type" value="Genomic_DNA"/>
</dbReference>
<organism evidence="2 3">
    <name type="scientific">Actinomadura violacea</name>
    <dbReference type="NCBI Taxonomy" id="2819934"/>
    <lineage>
        <taxon>Bacteria</taxon>
        <taxon>Bacillati</taxon>
        <taxon>Actinomycetota</taxon>
        <taxon>Actinomycetes</taxon>
        <taxon>Streptosporangiales</taxon>
        <taxon>Thermomonosporaceae</taxon>
        <taxon>Actinomadura</taxon>
    </lineage>
</organism>
<protein>
    <submittedName>
        <fullName evidence="2">Dihydrofolate reductase family protein</fullName>
    </submittedName>
</protein>
<proteinExistence type="predicted"/>
<dbReference type="Proteomes" id="UP000680206">
    <property type="component" value="Unassembled WGS sequence"/>
</dbReference>
<dbReference type="Pfam" id="PF01872">
    <property type="entry name" value="RibD_C"/>
    <property type="match status" value="1"/>
</dbReference>
<feature type="domain" description="Bacterial bifunctional deaminase-reductase C-terminal" evidence="1">
    <location>
        <begin position="9"/>
        <end position="169"/>
    </location>
</feature>
<dbReference type="InterPro" id="IPR002734">
    <property type="entry name" value="RibDG_C"/>
</dbReference>
<gene>
    <name evidence="2" type="ORF">J4709_50490</name>
</gene>
<evidence type="ECO:0000313" key="2">
    <source>
        <dbReference type="EMBL" id="MBO2465816.1"/>
    </source>
</evidence>
<sequence>MTSSPARGKVLWHLTMSLDGFIAGPGHSMDWMSGLSFTPGIVEEMVATTGAILAGRRGFDAGYDAEGGQNRRPYGGKWDGPIFVLTHHPEDAPPAAGFTFLNCDIAEAVRTGLDAAGGKNLEVFGAGVARQCVERGLIDEFSVHIAPVMLGDGVRLFEAPGGAPVRWDLVRDGGGPEVVDLRYRPVRE</sequence>
<accession>A0ABS3SAB5</accession>
<dbReference type="RefSeq" id="WP_208252670.1">
    <property type="nucleotide sequence ID" value="NZ_JAGEPF010000052.1"/>
</dbReference>
<reference evidence="2 3" key="1">
    <citation type="submission" date="2021-03" db="EMBL/GenBank/DDBJ databases">
        <title>Actinomadura violae sp. nov., isolated from lichen in Thailand.</title>
        <authorList>
            <person name="Kanchanasin P."/>
            <person name="Saeng-In P."/>
            <person name="Phongsopitanun W."/>
            <person name="Yuki M."/>
            <person name="Kudo T."/>
            <person name="Ohkuma M."/>
            <person name="Tanasupawat S."/>
        </authorList>
    </citation>
    <scope>NUCLEOTIDE SEQUENCE [LARGE SCALE GENOMIC DNA]</scope>
    <source>
        <strain evidence="2 3">LCR2-06</strain>
    </source>
</reference>
<dbReference type="InterPro" id="IPR050765">
    <property type="entry name" value="Riboflavin_Biosynth_HTPR"/>
</dbReference>
<dbReference type="InterPro" id="IPR024072">
    <property type="entry name" value="DHFR-like_dom_sf"/>
</dbReference>
<keyword evidence="3" id="KW-1185">Reference proteome</keyword>
<dbReference type="SUPFAM" id="SSF53597">
    <property type="entry name" value="Dihydrofolate reductase-like"/>
    <property type="match status" value="1"/>
</dbReference>
<evidence type="ECO:0000313" key="3">
    <source>
        <dbReference type="Proteomes" id="UP000680206"/>
    </source>
</evidence>
<evidence type="ECO:0000259" key="1">
    <source>
        <dbReference type="Pfam" id="PF01872"/>
    </source>
</evidence>
<comment type="caution">
    <text evidence="2">The sequence shown here is derived from an EMBL/GenBank/DDBJ whole genome shotgun (WGS) entry which is preliminary data.</text>
</comment>
<dbReference type="Gene3D" id="3.40.430.10">
    <property type="entry name" value="Dihydrofolate Reductase, subunit A"/>
    <property type="match status" value="1"/>
</dbReference>